<keyword evidence="8" id="KW-0966">Cell projection</keyword>
<dbReference type="RefSeq" id="XP_028146542.1">
    <property type="nucleotide sequence ID" value="XM_028290741.1"/>
</dbReference>
<gene>
    <name evidence="11" type="primary">LOC114340030</name>
</gene>
<keyword evidence="6 9" id="KW-0175">Coiled coil</keyword>
<keyword evidence="5" id="KW-0677">Repeat</keyword>
<keyword evidence="3" id="KW-0963">Cytoplasm</keyword>
<dbReference type="PANTHER" id="PTHR14885:SF3">
    <property type="entry name" value="CILIA- AND FLAGELLA-ASSOCIATED PROTEIN 44"/>
    <property type="match status" value="1"/>
</dbReference>
<keyword evidence="4" id="KW-0853">WD repeat</keyword>
<feature type="coiled-coil region" evidence="9">
    <location>
        <begin position="368"/>
        <end position="423"/>
    </location>
</feature>
<dbReference type="PANTHER" id="PTHR14885">
    <property type="entry name" value="CILIA- AND FLAGELLA-ASSOCIATED PROTEIN 43-RELATED"/>
    <property type="match status" value="1"/>
</dbReference>
<dbReference type="OrthoDB" id="1935234at2759"/>
<evidence type="ECO:0000256" key="7">
    <source>
        <dbReference type="ARBA" id="ARBA00023212"/>
    </source>
</evidence>
<feature type="coiled-coil region" evidence="9">
    <location>
        <begin position="601"/>
        <end position="659"/>
    </location>
</feature>
<evidence type="ECO:0000256" key="5">
    <source>
        <dbReference type="ARBA" id="ARBA00022737"/>
    </source>
</evidence>
<proteinExistence type="predicted"/>
<dbReference type="GO" id="GO:0005929">
    <property type="term" value="C:cilium"/>
    <property type="evidence" value="ECO:0007669"/>
    <property type="project" value="UniProtKB-SubCell"/>
</dbReference>
<evidence type="ECO:0000256" key="6">
    <source>
        <dbReference type="ARBA" id="ARBA00023054"/>
    </source>
</evidence>
<dbReference type="InParanoid" id="A0A6P7GKU4"/>
<name>A0A6P7GKU4_DIAVI</name>
<sequence>MGWEEFKARRPDPNKNHPDDEKFLQEAMNNVGYYKLKEADDYKPSPDERETTVKKYKQVLDTRLKQYNLRHSFIKSVYDVRDLKYEAIDKLKEYREYLKELHEELPVNLHQFGPNIPDLDPNEFPEEKLKPHVILEEKDESIESGYILEEYVPEPTIHQRERQLLPQRTTYPKINSDNIFIPTYNSNEIANVLEMDFDNLLTKYSDEVDTPMESELRAKRLTRKLFFQSTTIANMNRTIEEFNQVIEEGKKARLPVHPRGNFVDIYILTLNQELNILKQFEDGEDSLQNKVNKCLHQVHMMEDDIDVEKNKKLDIEHEIESNRLEEAKIQEKFKHVTETNKFYDFLKKVFRKRFRPPKQATDSGDITKHTIEQNIKELQRVVDTINKNIEMSTRKLRIVETQYQQSINSLEAYQKEKQRLLNQVRCTVILNLDQIHDYNPEMDEISDYLVFSRSTLSSLYKRVGGLEFENLQQKMKYETYLEHITRMKKDLRYMRSRIKGLIQTIQQMMCEKFGKVVDINELELAMIKKTFNKTHINELEEVVLKKLVFDVRLKNTNIKDVYAAQIRKMTRRIQDCQEDLIRTIQGNTNRLELLQIMNREKKDLVKAIASQSKRRDKLESNVKASAQCDKDIKKLESIVEDQNKTIFNLKAEIKMLKTKGMPPKERYVEPKSTEEVELISESMKEWPEIEKYLESTREEPEERTLQEIDMPGFYLTETEDIITSLIHEILGTMKMKSKITLDAELVVTKILTHILNCVTVQQIINEIVSNIPCELTPKQKSLVESSAEKIFTIQKPDMSEESIIQYAKELLEDSVQEILQKKDEPYELVAELLENLVESMPKEFLFHEKSLNSLVDRLGSFISEHKLERDALTSKIERISSENRNEILAILDVILKEVYGTGIDYMYVIKKKSSHREF</sequence>
<feature type="region of interest" description="Disordered" evidence="10">
    <location>
        <begin position="1"/>
        <end position="21"/>
    </location>
</feature>
<evidence type="ECO:0000256" key="10">
    <source>
        <dbReference type="SAM" id="MobiDB-lite"/>
    </source>
</evidence>
<dbReference type="AlphaFoldDB" id="A0A6P7GKU4"/>
<comment type="subcellular location">
    <subcellularLocation>
        <location evidence="1">Cell projection</location>
        <location evidence="1">Cilium</location>
    </subcellularLocation>
    <subcellularLocation>
        <location evidence="2">Cytoplasm</location>
        <location evidence="2">Cytoskeleton</location>
    </subcellularLocation>
</comment>
<keyword evidence="7" id="KW-0206">Cytoskeleton</keyword>
<reference evidence="11" key="1">
    <citation type="submission" date="2025-08" db="UniProtKB">
        <authorList>
            <consortium name="RefSeq"/>
        </authorList>
    </citation>
    <scope>IDENTIFICATION</scope>
    <source>
        <tissue evidence="11">Whole insect</tissue>
    </source>
</reference>
<accession>A0A6P7GKU4</accession>
<evidence type="ECO:0000256" key="8">
    <source>
        <dbReference type="ARBA" id="ARBA00023273"/>
    </source>
</evidence>
<evidence type="ECO:0000313" key="11">
    <source>
        <dbReference type="RefSeq" id="XP_028146542.1"/>
    </source>
</evidence>
<protein>
    <submittedName>
        <fullName evidence="11">Cilia- and flagella-associated protein 44-like</fullName>
    </submittedName>
</protein>
<organism evidence="11">
    <name type="scientific">Diabrotica virgifera virgifera</name>
    <name type="common">western corn rootworm</name>
    <dbReference type="NCBI Taxonomy" id="50390"/>
    <lineage>
        <taxon>Eukaryota</taxon>
        <taxon>Metazoa</taxon>
        <taxon>Ecdysozoa</taxon>
        <taxon>Arthropoda</taxon>
        <taxon>Hexapoda</taxon>
        <taxon>Insecta</taxon>
        <taxon>Pterygota</taxon>
        <taxon>Neoptera</taxon>
        <taxon>Endopterygota</taxon>
        <taxon>Coleoptera</taxon>
        <taxon>Polyphaga</taxon>
        <taxon>Cucujiformia</taxon>
        <taxon>Chrysomeloidea</taxon>
        <taxon>Chrysomelidae</taxon>
        <taxon>Galerucinae</taxon>
        <taxon>Diabroticina</taxon>
        <taxon>Diabroticites</taxon>
        <taxon>Diabrotica</taxon>
    </lineage>
</organism>
<evidence type="ECO:0000256" key="4">
    <source>
        <dbReference type="ARBA" id="ARBA00022574"/>
    </source>
</evidence>
<dbReference type="GO" id="GO:0005856">
    <property type="term" value="C:cytoskeleton"/>
    <property type="evidence" value="ECO:0007669"/>
    <property type="project" value="UniProtKB-SubCell"/>
</dbReference>
<evidence type="ECO:0000256" key="3">
    <source>
        <dbReference type="ARBA" id="ARBA00022490"/>
    </source>
</evidence>
<evidence type="ECO:0000256" key="1">
    <source>
        <dbReference type="ARBA" id="ARBA00004138"/>
    </source>
</evidence>
<evidence type="ECO:0000256" key="2">
    <source>
        <dbReference type="ARBA" id="ARBA00004245"/>
    </source>
</evidence>
<evidence type="ECO:0000256" key="9">
    <source>
        <dbReference type="SAM" id="Coils"/>
    </source>
</evidence>